<name>A0A316YI21_9BASI</name>
<dbReference type="RefSeq" id="XP_025374961.1">
    <property type="nucleotide sequence ID" value="XM_025524500.1"/>
</dbReference>
<evidence type="ECO:0000256" key="2">
    <source>
        <dbReference type="SAM" id="SignalP"/>
    </source>
</evidence>
<accession>A0A316YI21</accession>
<protein>
    <submittedName>
        <fullName evidence="3">Uncharacterized protein</fullName>
    </submittedName>
</protein>
<feature type="region of interest" description="Disordered" evidence="1">
    <location>
        <begin position="23"/>
        <end position="43"/>
    </location>
</feature>
<feature type="signal peptide" evidence="2">
    <location>
        <begin position="1"/>
        <end position="20"/>
    </location>
</feature>
<dbReference type="EMBL" id="KZ819639">
    <property type="protein sequence ID" value="PWN87763.1"/>
    <property type="molecule type" value="Genomic_DNA"/>
</dbReference>
<evidence type="ECO:0000256" key="1">
    <source>
        <dbReference type="SAM" id="MobiDB-lite"/>
    </source>
</evidence>
<dbReference type="InParanoid" id="A0A316YI21"/>
<proteinExistence type="predicted"/>
<feature type="compositionally biased region" description="Basic and acidic residues" evidence="1">
    <location>
        <begin position="25"/>
        <end position="43"/>
    </location>
</feature>
<feature type="chain" id="PRO_5016451165" evidence="2">
    <location>
        <begin position="21"/>
        <end position="132"/>
    </location>
</feature>
<gene>
    <name evidence="3" type="ORF">FA10DRAFT_296456</name>
</gene>
<reference evidence="3 4" key="1">
    <citation type="journal article" date="2018" name="Mol. Biol. Evol.">
        <title>Broad Genomic Sampling Reveals a Smut Pathogenic Ancestry of the Fungal Clade Ustilaginomycotina.</title>
        <authorList>
            <person name="Kijpornyongpan T."/>
            <person name="Mondo S.J."/>
            <person name="Barry K."/>
            <person name="Sandor L."/>
            <person name="Lee J."/>
            <person name="Lipzen A."/>
            <person name="Pangilinan J."/>
            <person name="LaButti K."/>
            <person name="Hainaut M."/>
            <person name="Henrissat B."/>
            <person name="Grigoriev I.V."/>
            <person name="Spatafora J.W."/>
            <person name="Aime M.C."/>
        </authorList>
    </citation>
    <scope>NUCLEOTIDE SEQUENCE [LARGE SCALE GENOMIC DNA]</scope>
    <source>
        <strain evidence="3 4">MCA 4198</strain>
    </source>
</reference>
<sequence length="132" mass="14967">MRIVHLFVLLLVLFATIALSMDGGSSRDPDNPDRSKVQNPKRSLEQKLKYLLARKNKVAAKLYDATRNLDGLENRFDKAPDILRDELAPELYSAKEWHGHYSEEFTKLENRIAEVEKSIEDGTEAGPSGEKP</sequence>
<evidence type="ECO:0000313" key="4">
    <source>
        <dbReference type="Proteomes" id="UP000245768"/>
    </source>
</evidence>
<dbReference type="Proteomes" id="UP000245768">
    <property type="component" value="Unassembled WGS sequence"/>
</dbReference>
<keyword evidence="2" id="KW-0732">Signal</keyword>
<evidence type="ECO:0000313" key="3">
    <source>
        <dbReference type="EMBL" id="PWN87763.1"/>
    </source>
</evidence>
<keyword evidence="4" id="KW-1185">Reference proteome</keyword>
<organism evidence="3 4">
    <name type="scientific">Acaromyces ingoldii</name>
    <dbReference type="NCBI Taxonomy" id="215250"/>
    <lineage>
        <taxon>Eukaryota</taxon>
        <taxon>Fungi</taxon>
        <taxon>Dikarya</taxon>
        <taxon>Basidiomycota</taxon>
        <taxon>Ustilaginomycotina</taxon>
        <taxon>Exobasidiomycetes</taxon>
        <taxon>Exobasidiales</taxon>
        <taxon>Cryptobasidiaceae</taxon>
        <taxon>Acaromyces</taxon>
    </lineage>
</organism>
<dbReference type="GeneID" id="37046416"/>
<dbReference type="AlphaFoldDB" id="A0A316YI21"/>